<protein>
    <submittedName>
        <fullName evidence="2">Uncharacterized protein</fullName>
    </submittedName>
</protein>
<organism evidence="2 3">
    <name type="scientific">Yinghuangia soli</name>
    <dbReference type="NCBI Taxonomy" id="2908204"/>
    <lineage>
        <taxon>Bacteria</taxon>
        <taxon>Bacillati</taxon>
        <taxon>Actinomycetota</taxon>
        <taxon>Actinomycetes</taxon>
        <taxon>Kitasatosporales</taxon>
        <taxon>Streptomycetaceae</taxon>
        <taxon>Yinghuangia</taxon>
    </lineage>
</organism>
<proteinExistence type="predicted"/>
<reference evidence="2" key="1">
    <citation type="submission" date="2022-01" db="EMBL/GenBank/DDBJ databases">
        <title>Genome-Based Taxonomic Classification of the Phylum Actinobacteria.</title>
        <authorList>
            <person name="Gao Y."/>
        </authorList>
    </citation>
    <scope>NUCLEOTIDE SEQUENCE</scope>
    <source>
        <strain evidence="2">KLBMP 8922</strain>
    </source>
</reference>
<evidence type="ECO:0000313" key="3">
    <source>
        <dbReference type="Proteomes" id="UP001165378"/>
    </source>
</evidence>
<keyword evidence="3" id="KW-1185">Reference proteome</keyword>
<comment type="caution">
    <text evidence="2">The sequence shown here is derived from an EMBL/GenBank/DDBJ whole genome shotgun (WGS) entry which is preliminary data.</text>
</comment>
<sequence>MDADGRTRAATAVRRRLEAAFVAASAIMTAAFLVVGRLEAEYWWRSPGAIAIDFHLAEQVPLGAALGALAGAAAAGITRARTATRHRHPAYDVATTTAALAGIYVLLTPVWMVALPYLLRTDPEIAAGLAAASVATVGLTAGAAVALPVRTAPRPRRPARPKTRAVARISP</sequence>
<keyword evidence="1" id="KW-0812">Transmembrane</keyword>
<accession>A0AA41U298</accession>
<dbReference type="EMBL" id="JAKFHA010000025">
    <property type="protein sequence ID" value="MCF2531568.1"/>
    <property type="molecule type" value="Genomic_DNA"/>
</dbReference>
<name>A0AA41U298_9ACTN</name>
<feature type="transmembrane region" description="Helical" evidence="1">
    <location>
        <begin position="60"/>
        <end position="77"/>
    </location>
</feature>
<gene>
    <name evidence="2" type="ORF">LZ495_30735</name>
</gene>
<dbReference type="AlphaFoldDB" id="A0AA41U298"/>
<evidence type="ECO:0000313" key="2">
    <source>
        <dbReference type="EMBL" id="MCF2531568.1"/>
    </source>
</evidence>
<evidence type="ECO:0000256" key="1">
    <source>
        <dbReference type="SAM" id="Phobius"/>
    </source>
</evidence>
<dbReference type="RefSeq" id="WP_235056221.1">
    <property type="nucleotide sequence ID" value="NZ_JAKFHA010000025.1"/>
</dbReference>
<dbReference type="Proteomes" id="UP001165378">
    <property type="component" value="Unassembled WGS sequence"/>
</dbReference>
<feature type="transmembrane region" description="Helical" evidence="1">
    <location>
        <begin position="125"/>
        <end position="147"/>
    </location>
</feature>
<feature type="transmembrane region" description="Helical" evidence="1">
    <location>
        <begin position="98"/>
        <end position="119"/>
    </location>
</feature>
<keyword evidence="1" id="KW-0472">Membrane</keyword>
<keyword evidence="1" id="KW-1133">Transmembrane helix</keyword>
<feature type="transmembrane region" description="Helical" evidence="1">
    <location>
        <begin position="20"/>
        <end position="40"/>
    </location>
</feature>